<dbReference type="GO" id="GO:0016491">
    <property type="term" value="F:oxidoreductase activity"/>
    <property type="evidence" value="ECO:0007669"/>
    <property type="project" value="UniProtKB-KW"/>
</dbReference>
<dbReference type="InterPro" id="IPR023210">
    <property type="entry name" value="NADP_OxRdtase_dom"/>
</dbReference>
<protein>
    <submittedName>
        <fullName evidence="5">Aldo/keto reductase</fullName>
    </submittedName>
</protein>
<dbReference type="CDD" id="cd19074">
    <property type="entry name" value="Aldo_ket_red_shaker-like"/>
    <property type="match status" value="1"/>
</dbReference>
<dbReference type="EMBL" id="AGIP01000002">
    <property type="protein sequence ID" value="EHB66763.1"/>
    <property type="molecule type" value="Genomic_DNA"/>
</dbReference>
<proteinExistence type="inferred from homology"/>
<dbReference type="PATRIC" id="fig|743719.3.peg.984"/>
<dbReference type="SUPFAM" id="SSF51430">
    <property type="entry name" value="NAD(P)-linked oxidoreductase"/>
    <property type="match status" value="1"/>
</dbReference>
<keyword evidence="3" id="KW-0560">Oxidoreductase</keyword>
<dbReference type="GO" id="GO:0005829">
    <property type="term" value="C:cytosol"/>
    <property type="evidence" value="ECO:0007669"/>
    <property type="project" value="UniProtKB-ARBA"/>
</dbReference>
<evidence type="ECO:0000256" key="2">
    <source>
        <dbReference type="ARBA" id="ARBA00022857"/>
    </source>
</evidence>
<organism evidence="5 6">
    <name type="scientific">Paenibacillus lactis 154</name>
    <dbReference type="NCBI Taxonomy" id="743719"/>
    <lineage>
        <taxon>Bacteria</taxon>
        <taxon>Bacillati</taxon>
        <taxon>Bacillota</taxon>
        <taxon>Bacilli</taxon>
        <taxon>Bacillales</taxon>
        <taxon>Paenibacillaceae</taxon>
        <taxon>Paenibacillus</taxon>
    </lineage>
</organism>
<dbReference type="Gene3D" id="3.20.20.100">
    <property type="entry name" value="NADP-dependent oxidoreductase domain"/>
    <property type="match status" value="1"/>
</dbReference>
<dbReference type="PANTHER" id="PTHR43150">
    <property type="entry name" value="HYPERKINETIC, ISOFORM M"/>
    <property type="match status" value="1"/>
</dbReference>
<evidence type="ECO:0000259" key="4">
    <source>
        <dbReference type="Pfam" id="PF00248"/>
    </source>
</evidence>
<keyword evidence="2" id="KW-0521">NADP</keyword>
<dbReference type="FunFam" id="3.20.20.100:FF:000004">
    <property type="entry name" value="Oxidoreductase, aldo/keto reductase"/>
    <property type="match status" value="1"/>
</dbReference>
<evidence type="ECO:0000313" key="5">
    <source>
        <dbReference type="EMBL" id="EHB66763.1"/>
    </source>
</evidence>
<evidence type="ECO:0000313" key="6">
    <source>
        <dbReference type="Proteomes" id="UP000003891"/>
    </source>
</evidence>
<dbReference type="STRING" id="743719.PaelaDRAFT_0987"/>
<accession>G4HC82</accession>
<name>G4HC82_9BACL</name>
<evidence type="ECO:0000256" key="3">
    <source>
        <dbReference type="ARBA" id="ARBA00023002"/>
    </source>
</evidence>
<reference evidence="5 6" key="1">
    <citation type="submission" date="2011-09" db="EMBL/GenBank/DDBJ databases">
        <title>The draft genome of Paenibacillus lactis 154.</title>
        <authorList>
            <consortium name="US DOE Joint Genome Institute (JGI-PGF)"/>
            <person name="Lucas S."/>
            <person name="Han J."/>
            <person name="Lapidus A."/>
            <person name="Cheng J.-F."/>
            <person name="Goodwin L."/>
            <person name="Pitluck S."/>
            <person name="Peters L."/>
            <person name="Land M.L."/>
            <person name="Hauser L."/>
            <person name="Siebers A."/>
            <person name="Thelen M."/>
            <person name="Hugenholtz P."/>
            <person name="Allgaier M."/>
            <person name="Woyke T.J."/>
        </authorList>
    </citation>
    <scope>NUCLEOTIDE SEQUENCE [LARGE SCALE GENOMIC DNA]</scope>
    <source>
        <strain evidence="5 6">154</strain>
    </source>
</reference>
<feature type="domain" description="NADP-dependent oxidoreductase" evidence="4">
    <location>
        <begin position="67"/>
        <end position="366"/>
    </location>
</feature>
<dbReference type="eggNOG" id="COG0667">
    <property type="taxonomic scope" value="Bacteria"/>
</dbReference>
<sequence length="371" mass="41286">MKQRRRKTQGSMETRHGAYIVCRFMIDLQDIRTCTKQCGHSLNFEDGMELTSMQYRRLGNSGLKVSEIALGSWLTVGAASDPRLPERIIDRAYGHGINLFDTANVYHHGEAERIVGHALAKYERSSYVLATKVCVPVGDGPNDRGLSRKHIREQCDLSLKRLGVDYIDLYQCHRYDPDTPLDETLRALDDLVKAGKVLYTGVSMWRPAQIVDAVRTGAELNLNRIISSQPQYHMLLREPELELIPVCEREGLGQIVFSPLAQGALTGKYEPGGMIPPSSRAADPKQNGAISRWIDEDHLKRVQRLKPIADQAGISLAQMALAWILRQPSVASCIVGASRPEQVDHNVHASGIRLDAATLDAIDAALKFEEK</sequence>
<dbReference type="InterPro" id="IPR036812">
    <property type="entry name" value="NAD(P)_OxRdtase_dom_sf"/>
</dbReference>
<dbReference type="AlphaFoldDB" id="G4HC82"/>
<dbReference type="Proteomes" id="UP000003891">
    <property type="component" value="Unassembled WGS sequence"/>
</dbReference>
<dbReference type="Pfam" id="PF00248">
    <property type="entry name" value="Aldo_ket_red"/>
    <property type="match status" value="1"/>
</dbReference>
<dbReference type="InterPro" id="IPR005399">
    <property type="entry name" value="K_chnl_volt-dep_bsu_KCNAB-rel"/>
</dbReference>
<evidence type="ECO:0000256" key="1">
    <source>
        <dbReference type="ARBA" id="ARBA00006515"/>
    </source>
</evidence>
<gene>
    <name evidence="5" type="ORF">PaelaDRAFT_0987</name>
</gene>
<dbReference type="PANTHER" id="PTHR43150:SF2">
    <property type="entry name" value="HYPERKINETIC, ISOFORM M"/>
    <property type="match status" value="1"/>
</dbReference>
<comment type="similarity">
    <text evidence="1">Belongs to the shaker potassium channel beta subunit family.</text>
</comment>